<keyword evidence="4" id="KW-1185">Reference proteome</keyword>
<keyword evidence="1" id="KW-0245">EGF-like domain</keyword>
<comment type="caution">
    <text evidence="1">Lacks conserved residue(s) required for the propagation of feature annotation.</text>
</comment>
<dbReference type="Gene3D" id="2.10.25.10">
    <property type="entry name" value="Laminin"/>
    <property type="match status" value="1"/>
</dbReference>
<dbReference type="RefSeq" id="XP_030752827.1">
    <property type="nucleotide sequence ID" value="XM_030896967.1"/>
</dbReference>
<gene>
    <name evidence="5" type="primary">LOC115879916</name>
</gene>
<keyword evidence="1" id="KW-1015">Disulfide bond</keyword>
<dbReference type="Pfam" id="PF00008">
    <property type="entry name" value="EGF"/>
    <property type="match status" value="1"/>
</dbReference>
<dbReference type="PROSITE" id="PS00022">
    <property type="entry name" value="EGF_1"/>
    <property type="match status" value="1"/>
</dbReference>
<sequence length="316" mass="35155">MPREKEYMRPSGPLAYVMAGWPWAGLRTVSFARCLLAPLASPFYRFLARFSGRRRRISSYHKKYPPPWHFLVLHLVLVSSLVSIVEACSSRSTPKPRPPAPTPRPNITFLTYECPPAYAAWFCLNGATCFTVKIGDSLLYNCMCAEGYQGSRCEYKDLDGSYMPSQRRFMLETASIAGGATIAVFSAVILCLAAYLRWRRSKKSASTDQVDGAPHPRPQPVFGVRHAQGHNLVPIRGDSLSPLRAVQVNSHGTSSLDTIGGNNLPPREPNLVHFPRAHAQNANEEIRIHDSTCLPQDRGDLTTALPREAPPWNNLK</sequence>
<keyword evidence="2" id="KW-0812">Transmembrane</keyword>
<protein>
    <submittedName>
        <fullName evidence="5">Uncharacterized protein LOC115879916 isoform X1</fullName>
    </submittedName>
</protein>
<dbReference type="OrthoDB" id="6233064at2759"/>
<dbReference type="GeneID" id="115879916"/>
<organism evidence="4 5">
    <name type="scientific">Sitophilus oryzae</name>
    <name type="common">Rice weevil</name>
    <name type="synonym">Curculio oryzae</name>
    <dbReference type="NCBI Taxonomy" id="7048"/>
    <lineage>
        <taxon>Eukaryota</taxon>
        <taxon>Metazoa</taxon>
        <taxon>Ecdysozoa</taxon>
        <taxon>Arthropoda</taxon>
        <taxon>Hexapoda</taxon>
        <taxon>Insecta</taxon>
        <taxon>Pterygota</taxon>
        <taxon>Neoptera</taxon>
        <taxon>Endopterygota</taxon>
        <taxon>Coleoptera</taxon>
        <taxon>Polyphaga</taxon>
        <taxon>Cucujiformia</taxon>
        <taxon>Curculionidae</taxon>
        <taxon>Dryophthorinae</taxon>
        <taxon>Sitophilus</taxon>
    </lineage>
</organism>
<evidence type="ECO:0000256" key="2">
    <source>
        <dbReference type="SAM" id="Phobius"/>
    </source>
</evidence>
<keyword evidence="2" id="KW-0472">Membrane</keyword>
<dbReference type="GO" id="GO:0005154">
    <property type="term" value="F:epidermal growth factor receptor binding"/>
    <property type="evidence" value="ECO:0007669"/>
    <property type="project" value="InterPro"/>
</dbReference>
<dbReference type="AlphaFoldDB" id="A0A6J2XN97"/>
<dbReference type="InParanoid" id="A0A6J2XN97"/>
<dbReference type="PANTHER" id="PTHR12332:SF1">
    <property type="entry name" value="KEREN-RELATED"/>
    <property type="match status" value="1"/>
</dbReference>
<name>A0A6J2XN97_SITOR</name>
<reference evidence="5" key="1">
    <citation type="submission" date="2025-08" db="UniProtKB">
        <authorList>
            <consortium name="RefSeq"/>
        </authorList>
    </citation>
    <scope>IDENTIFICATION</scope>
    <source>
        <tissue evidence="5">Gonads</tissue>
    </source>
</reference>
<dbReference type="PANTHER" id="PTHR12332">
    <property type="entry name" value="KEREN-RELATED"/>
    <property type="match status" value="1"/>
</dbReference>
<dbReference type="GO" id="GO:0048018">
    <property type="term" value="F:receptor ligand activity"/>
    <property type="evidence" value="ECO:0007669"/>
    <property type="project" value="InterPro"/>
</dbReference>
<feature type="disulfide bond" evidence="1">
    <location>
        <begin position="144"/>
        <end position="153"/>
    </location>
</feature>
<dbReference type="Proteomes" id="UP000504635">
    <property type="component" value="Unplaced"/>
</dbReference>
<keyword evidence="2" id="KW-1133">Transmembrane helix</keyword>
<evidence type="ECO:0000313" key="4">
    <source>
        <dbReference type="Proteomes" id="UP000504635"/>
    </source>
</evidence>
<feature type="transmembrane region" description="Helical" evidence="2">
    <location>
        <begin position="174"/>
        <end position="196"/>
    </location>
</feature>
<feature type="domain" description="EGF-like" evidence="3">
    <location>
        <begin position="110"/>
        <end position="154"/>
    </location>
</feature>
<dbReference type="KEGG" id="soy:115879916"/>
<dbReference type="SMART" id="SM00181">
    <property type="entry name" value="EGF"/>
    <property type="match status" value="1"/>
</dbReference>
<dbReference type="PROSITE" id="PS01186">
    <property type="entry name" value="EGF_2"/>
    <property type="match status" value="1"/>
</dbReference>
<dbReference type="SUPFAM" id="SSF57196">
    <property type="entry name" value="EGF/Laminin"/>
    <property type="match status" value="1"/>
</dbReference>
<dbReference type="GO" id="GO:0007173">
    <property type="term" value="P:epidermal growth factor receptor signaling pathway"/>
    <property type="evidence" value="ECO:0007669"/>
    <property type="project" value="InterPro"/>
</dbReference>
<proteinExistence type="predicted"/>
<evidence type="ECO:0000313" key="5">
    <source>
        <dbReference type="RefSeq" id="XP_030752827.1"/>
    </source>
</evidence>
<dbReference type="InterPro" id="IPR000742">
    <property type="entry name" value="EGF"/>
</dbReference>
<accession>A0A6J2XN97</accession>
<dbReference type="PROSITE" id="PS50026">
    <property type="entry name" value="EGF_3"/>
    <property type="match status" value="1"/>
</dbReference>
<dbReference type="CDD" id="cd00054">
    <property type="entry name" value="EGF_CA"/>
    <property type="match status" value="1"/>
</dbReference>
<evidence type="ECO:0000259" key="3">
    <source>
        <dbReference type="PROSITE" id="PS50026"/>
    </source>
</evidence>
<dbReference type="InterPro" id="IPR043403">
    <property type="entry name" value="Gurken/Spitz"/>
</dbReference>
<evidence type="ECO:0000256" key="1">
    <source>
        <dbReference type="PROSITE-ProRule" id="PRU00076"/>
    </source>
</evidence>